<feature type="non-terminal residue" evidence="2">
    <location>
        <position position="1"/>
    </location>
</feature>
<name>A0AAN8QI48_9TELE</name>
<dbReference type="AlphaFoldDB" id="A0AAN8QI48"/>
<comment type="caution">
    <text evidence="2">The sequence shown here is derived from an EMBL/GenBank/DDBJ whole genome shotgun (WGS) entry which is preliminary data.</text>
</comment>
<organism evidence="2 3">
    <name type="scientific">Coregonus suidteri</name>
    <dbReference type="NCBI Taxonomy" id="861788"/>
    <lineage>
        <taxon>Eukaryota</taxon>
        <taxon>Metazoa</taxon>
        <taxon>Chordata</taxon>
        <taxon>Craniata</taxon>
        <taxon>Vertebrata</taxon>
        <taxon>Euteleostomi</taxon>
        <taxon>Actinopterygii</taxon>
        <taxon>Neopterygii</taxon>
        <taxon>Teleostei</taxon>
        <taxon>Protacanthopterygii</taxon>
        <taxon>Salmoniformes</taxon>
        <taxon>Salmonidae</taxon>
        <taxon>Coregoninae</taxon>
        <taxon>Coregonus</taxon>
    </lineage>
</organism>
<proteinExistence type="predicted"/>
<feature type="compositionally biased region" description="Polar residues" evidence="1">
    <location>
        <begin position="11"/>
        <end position="20"/>
    </location>
</feature>
<feature type="region of interest" description="Disordered" evidence="1">
    <location>
        <begin position="1"/>
        <end position="36"/>
    </location>
</feature>
<evidence type="ECO:0000256" key="1">
    <source>
        <dbReference type="SAM" id="MobiDB-lite"/>
    </source>
</evidence>
<dbReference type="Proteomes" id="UP001356427">
    <property type="component" value="Unassembled WGS sequence"/>
</dbReference>
<protein>
    <submittedName>
        <fullName evidence="2">Uncharacterized protein</fullName>
    </submittedName>
</protein>
<feature type="compositionally biased region" description="Low complexity" evidence="1">
    <location>
        <begin position="21"/>
        <end position="32"/>
    </location>
</feature>
<dbReference type="EMBL" id="JAGTTL010000020">
    <property type="protein sequence ID" value="KAK6306799.1"/>
    <property type="molecule type" value="Genomic_DNA"/>
</dbReference>
<evidence type="ECO:0000313" key="2">
    <source>
        <dbReference type="EMBL" id="KAK6306799.1"/>
    </source>
</evidence>
<accession>A0AAN8QI48</accession>
<sequence>TAQRGVGLELSFTSNQPVGASSSSPDSQGSRQQDYRAEQRELIFLSWSLPNCPGTRERENKDEREREDRIIWMISPPTVFLDGYNSRTRRSEKGFRLILNRPFWRDLSLPCGRVAQAGYLLGI</sequence>
<reference evidence="2 3" key="1">
    <citation type="submission" date="2021-04" db="EMBL/GenBank/DDBJ databases">
        <authorList>
            <person name="De Guttry C."/>
            <person name="Zahm M."/>
            <person name="Klopp C."/>
            <person name="Cabau C."/>
            <person name="Louis A."/>
            <person name="Berthelot C."/>
            <person name="Parey E."/>
            <person name="Roest Crollius H."/>
            <person name="Montfort J."/>
            <person name="Robinson-Rechavi M."/>
            <person name="Bucao C."/>
            <person name="Bouchez O."/>
            <person name="Gislard M."/>
            <person name="Lluch J."/>
            <person name="Milhes M."/>
            <person name="Lampietro C."/>
            <person name="Lopez Roques C."/>
            <person name="Donnadieu C."/>
            <person name="Braasch I."/>
            <person name="Desvignes T."/>
            <person name="Postlethwait J."/>
            <person name="Bobe J."/>
            <person name="Wedekind C."/>
            <person name="Guiguen Y."/>
        </authorList>
    </citation>
    <scope>NUCLEOTIDE SEQUENCE [LARGE SCALE GENOMIC DNA]</scope>
    <source>
        <strain evidence="2">Cs_M1</strain>
        <tissue evidence="2">Blood</tissue>
    </source>
</reference>
<evidence type="ECO:0000313" key="3">
    <source>
        <dbReference type="Proteomes" id="UP001356427"/>
    </source>
</evidence>
<keyword evidence="3" id="KW-1185">Reference proteome</keyword>
<gene>
    <name evidence="2" type="ORF">J4Q44_G00219470</name>
</gene>